<dbReference type="STRING" id="1220188.A0A4S3JSH7"/>
<feature type="compositionally biased region" description="Polar residues" evidence="1">
    <location>
        <begin position="8"/>
        <end position="19"/>
    </location>
</feature>
<reference evidence="2 3" key="1">
    <citation type="submission" date="2019-03" db="EMBL/GenBank/DDBJ databases">
        <title>The genome sequence of a newly discovered highly antifungal drug resistant Aspergillus species, Aspergillus tanneri NIH 1004.</title>
        <authorList>
            <person name="Mounaud S."/>
            <person name="Singh I."/>
            <person name="Joardar V."/>
            <person name="Pakala S."/>
            <person name="Pakala S."/>
            <person name="Venepally P."/>
            <person name="Hoover J."/>
            <person name="Nierman W."/>
            <person name="Chung J."/>
            <person name="Losada L."/>
        </authorList>
    </citation>
    <scope>NUCLEOTIDE SEQUENCE [LARGE SCALE GENOMIC DNA]</scope>
    <source>
        <strain evidence="2 3">NIH1004</strain>
    </source>
</reference>
<evidence type="ECO:0000256" key="1">
    <source>
        <dbReference type="SAM" id="MobiDB-lite"/>
    </source>
</evidence>
<feature type="region of interest" description="Disordered" evidence="1">
    <location>
        <begin position="1"/>
        <end position="30"/>
    </location>
</feature>
<comment type="caution">
    <text evidence="2">The sequence shown here is derived from an EMBL/GenBank/DDBJ whole genome shotgun (WGS) entry which is preliminary data.</text>
</comment>
<evidence type="ECO:0000313" key="2">
    <source>
        <dbReference type="EMBL" id="THC98783.1"/>
    </source>
</evidence>
<dbReference type="EMBL" id="SOSA01000035">
    <property type="protein sequence ID" value="THC98783.1"/>
    <property type="molecule type" value="Genomic_DNA"/>
</dbReference>
<organism evidence="2 3">
    <name type="scientific">Aspergillus tanneri</name>
    <dbReference type="NCBI Taxonomy" id="1220188"/>
    <lineage>
        <taxon>Eukaryota</taxon>
        <taxon>Fungi</taxon>
        <taxon>Dikarya</taxon>
        <taxon>Ascomycota</taxon>
        <taxon>Pezizomycotina</taxon>
        <taxon>Eurotiomycetes</taxon>
        <taxon>Eurotiomycetidae</taxon>
        <taxon>Eurotiales</taxon>
        <taxon>Aspergillaceae</taxon>
        <taxon>Aspergillus</taxon>
        <taxon>Aspergillus subgen. Circumdati</taxon>
    </lineage>
</organism>
<gene>
    <name evidence="2" type="ORF">EYZ11_001762</name>
</gene>
<sequence>MNGRTMLSDVTSPFPTSAPQYPPSYGEPNLNIDSLADMDGYVSLRRPRIAPDLDSLFDELASLDGTEKTDNLPEFMQNLGFAPDAGVPELYSYSNQVEPFLLAQTQPLRALREESQPVNEMHSNAKEKNGFDDDHFTSSYVI</sequence>
<accession>A0A4S3JSH7</accession>
<dbReference type="Proteomes" id="UP000308092">
    <property type="component" value="Unassembled WGS sequence"/>
</dbReference>
<keyword evidence="3" id="KW-1185">Reference proteome</keyword>
<evidence type="ECO:0000313" key="3">
    <source>
        <dbReference type="Proteomes" id="UP000308092"/>
    </source>
</evidence>
<dbReference type="AlphaFoldDB" id="A0A4S3JSH7"/>
<dbReference type="VEuPathDB" id="FungiDB:EYZ11_001762"/>
<name>A0A4S3JSH7_9EURO</name>
<proteinExistence type="predicted"/>
<protein>
    <submittedName>
        <fullName evidence="2">Uncharacterized protein</fullName>
    </submittedName>
</protein>